<name>A0ABW3ZE36_9RHOB</name>
<feature type="compositionally biased region" description="Low complexity" evidence="1">
    <location>
        <begin position="267"/>
        <end position="289"/>
    </location>
</feature>
<dbReference type="SMART" id="SM00257">
    <property type="entry name" value="LysM"/>
    <property type="match status" value="2"/>
</dbReference>
<dbReference type="PANTHER" id="PTHR21666:SF270">
    <property type="entry name" value="MUREIN HYDROLASE ACTIVATOR ENVC"/>
    <property type="match status" value="1"/>
</dbReference>
<dbReference type="PROSITE" id="PS51257">
    <property type="entry name" value="PROKAR_LIPOPROTEIN"/>
    <property type="match status" value="1"/>
</dbReference>
<dbReference type="CDD" id="cd00118">
    <property type="entry name" value="LysM"/>
    <property type="match status" value="1"/>
</dbReference>
<dbReference type="PANTHER" id="PTHR21666">
    <property type="entry name" value="PEPTIDASE-RELATED"/>
    <property type="match status" value="1"/>
</dbReference>
<sequence length="425" mass="43137">MHSPLTRHGPFPSRRTARLGVLLLGTAALAACSGPLDLDLRGRMGGTVDTAGAAVSATETRPAPDARGVLSYPNYQVVVARRGDTVGEVASRIGLNADELARYNGMSASDPLRGGEVLALPSRVAEPSPATGAASTGPIRPAGQIDISTLASGAIARAPETAATPAPSPQGGSGVEPIRHQVRRGETAFTIARLYNVSPSALAQWNGLDANFTVREGQFLLIPVTVQSAAAPVVSETRVPTPGTGSPTPLPPSATTPLPAAVPPPVRTAEAPTPAPAASTTTTAAAPTPAAAPAPKPEIGPVTKPATTSSAAMTMPVQGSIIREYARGRNDGIDIAAPAGTAVKAAASGSVAAITTNTDGIPIVVIKHPDNLLTVYTHLDGLSVKKGDAVSRGQTIGKVRAGDPARVHFEVRDGFDSVDPMAYLR</sequence>
<dbReference type="InterPro" id="IPR018392">
    <property type="entry name" value="LysM"/>
</dbReference>
<dbReference type="Gene3D" id="2.70.70.10">
    <property type="entry name" value="Glucose Permease (Domain IIA)"/>
    <property type="match status" value="1"/>
</dbReference>
<comment type="caution">
    <text evidence="3">The sequence shown here is derived from an EMBL/GenBank/DDBJ whole genome shotgun (WGS) entry which is preliminary data.</text>
</comment>
<dbReference type="RefSeq" id="WP_386801456.1">
    <property type="nucleotide sequence ID" value="NZ_JBHTMU010000003.1"/>
</dbReference>
<feature type="compositionally biased region" description="Pro residues" evidence="1">
    <location>
        <begin position="248"/>
        <end position="266"/>
    </location>
</feature>
<dbReference type="InterPro" id="IPR011055">
    <property type="entry name" value="Dup_hybrid_motif"/>
</dbReference>
<dbReference type="Pfam" id="PF01476">
    <property type="entry name" value="LysM"/>
    <property type="match status" value="2"/>
</dbReference>
<dbReference type="Gene3D" id="3.10.350.10">
    <property type="entry name" value="LysM domain"/>
    <property type="match status" value="2"/>
</dbReference>
<dbReference type="InterPro" id="IPR016047">
    <property type="entry name" value="M23ase_b-sheet_dom"/>
</dbReference>
<dbReference type="InterPro" id="IPR050570">
    <property type="entry name" value="Cell_wall_metabolism_enzyme"/>
</dbReference>
<organism evidence="3 4">
    <name type="scientific">Litorisediminicola beolgyonensis</name>
    <dbReference type="NCBI Taxonomy" id="1173614"/>
    <lineage>
        <taxon>Bacteria</taxon>
        <taxon>Pseudomonadati</taxon>
        <taxon>Pseudomonadota</taxon>
        <taxon>Alphaproteobacteria</taxon>
        <taxon>Rhodobacterales</taxon>
        <taxon>Paracoccaceae</taxon>
        <taxon>Litorisediminicola</taxon>
    </lineage>
</organism>
<evidence type="ECO:0000259" key="2">
    <source>
        <dbReference type="PROSITE" id="PS51782"/>
    </source>
</evidence>
<evidence type="ECO:0000313" key="4">
    <source>
        <dbReference type="Proteomes" id="UP001597135"/>
    </source>
</evidence>
<protein>
    <submittedName>
        <fullName evidence="3">Peptidoglycan DD-metalloendopeptidase family protein</fullName>
    </submittedName>
</protein>
<keyword evidence="4" id="KW-1185">Reference proteome</keyword>
<gene>
    <name evidence="3" type="ORF">ACFQ4E_03105</name>
</gene>
<feature type="compositionally biased region" description="Low complexity" evidence="1">
    <location>
        <begin position="237"/>
        <end position="247"/>
    </location>
</feature>
<evidence type="ECO:0000256" key="1">
    <source>
        <dbReference type="SAM" id="MobiDB-lite"/>
    </source>
</evidence>
<dbReference type="SUPFAM" id="SSF51261">
    <property type="entry name" value="Duplicated hybrid motif"/>
    <property type="match status" value="1"/>
</dbReference>
<dbReference type="CDD" id="cd12797">
    <property type="entry name" value="M23_peptidase"/>
    <property type="match status" value="1"/>
</dbReference>
<feature type="domain" description="LysM" evidence="2">
    <location>
        <begin position="178"/>
        <end position="222"/>
    </location>
</feature>
<dbReference type="Proteomes" id="UP001597135">
    <property type="component" value="Unassembled WGS sequence"/>
</dbReference>
<proteinExistence type="predicted"/>
<accession>A0ABW3ZE36</accession>
<reference evidence="4" key="1">
    <citation type="journal article" date="2019" name="Int. J. Syst. Evol. Microbiol.">
        <title>The Global Catalogue of Microorganisms (GCM) 10K type strain sequencing project: providing services to taxonomists for standard genome sequencing and annotation.</title>
        <authorList>
            <consortium name="The Broad Institute Genomics Platform"/>
            <consortium name="The Broad Institute Genome Sequencing Center for Infectious Disease"/>
            <person name="Wu L."/>
            <person name="Ma J."/>
        </authorList>
    </citation>
    <scope>NUCLEOTIDE SEQUENCE [LARGE SCALE GENOMIC DNA]</scope>
    <source>
        <strain evidence="4">CCUG 62953</strain>
    </source>
</reference>
<feature type="region of interest" description="Disordered" evidence="1">
    <location>
        <begin position="235"/>
        <end position="310"/>
    </location>
</feature>
<dbReference type="EMBL" id="JBHTMU010000003">
    <property type="protein sequence ID" value="MFD1341399.1"/>
    <property type="molecule type" value="Genomic_DNA"/>
</dbReference>
<dbReference type="InterPro" id="IPR036779">
    <property type="entry name" value="LysM_dom_sf"/>
</dbReference>
<evidence type="ECO:0000313" key="3">
    <source>
        <dbReference type="EMBL" id="MFD1341399.1"/>
    </source>
</evidence>
<dbReference type="SUPFAM" id="SSF54106">
    <property type="entry name" value="LysM domain"/>
    <property type="match status" value="2"/>
</dbReference>
<dbReference type="Pfam" id="PF01551">
    <property type="entry name" value="Peptidase_M23"/>
    <property type="match status" value="1"/>
</dbReference>
<dbReference type="PROSITE" id="PS51782">
    <property type="entry name" value="LYSM"/>
    <property type="match status" value="1"/>
</dbReference>